<evidence type="ECO:0000313" key="2">
    <source>
        <dbReference type="Proteomes" id="UP000010866"/>
    </source>
</evidence>
<protein>
    <submittedName>
        <fullName evidence="1">Uncharacterized protein</fullName>
    </submittedName>
</protein>
<name>L0KTY3_METHD</name>
<dbReference type="KEGG" id="mhz:Metho_0306"/>
<dbReference type="EMBL" id="CP003362">
    <property type="protein sequence ID" value="AGB48581.1"/>
    <property type="molecule type" value="Genomic_DNA"/>
</dbReference>
<dbReference type="Proteomes" id="UP000010866">
    <property type="component" value="Chromosome"/>
</dbReference>
<evidence type="ECO:0000313" key="1">
    <source>
        <dbReference type="EMBL" id="AGB48581.1"/>
    </source>
</evidence>
<dbReference type="STRING" id="867904.Metho_0306"/>
<sequence>MAAVSILFLVVPNHADRHRISILLCNPFKFLAQCCTYTLFPLRGMHTHKVDVCVILSSPELVAANNTDNIPGWAGWATMIFCYQIIGMLTSKTFPYPLIYTISPHAEGRVKLIVYNFDEPAERVVIFLPGLSYLNIRH</sequence>
<organism evidence="1 2">
    <name type="scientific">Methanomethylovorans hollandica (strain DSM 15978 / NBRC 107637 / DMS1)</name>
    <dbReference type="NCBI Taxonomy" id="867904"/>
    <lineage>
        <taxon>Archaea</taxon>
        <taxon>Methanobacteriati</taxon>
        <taxon>Methanobacteriota</taxon>
        <taxon>Stenosarchaea group</taxon>
        <taxon>Methanomicrobia</taxon>
        <taxon>Methanosarcinales</taxon>
        <taxon>Methanosarcinaceae</taxon>
        <taxon>Methanomethylovorans</taxon>
    </lineage>
</organism>
<reference evidence="2" key="1">
    <citation type="submission" date="2012-02" db="EMBL/GenBank/DDBJ databases">
        <title>Complete sequence of chromosome of Methanomethylovorans hollandica DSM 15978.</title>
        <authorList>
            <person name="Lucas S."/>
            <person name="Copeland A."/>
            <person name="Lapidus A."/>
            <person name="Glavina del Rio T."/>
            <person name="Dalin E."/>
            <person name="Tice H."/>
            <person name="Bruce D."/>
            <person name="Goodwin L."/>
            <person name="Pitluck S."/>
            <person name="Peters L."/>
            <person name="Mikhailova N."/>
            <person name="Held B."/>
            <person name="Kyrpides N."/>
            <person name="Mavromatis K."/>
            <person name="Ivanova N."/>
            <person name="Brettin T."/>
            <person name="Detter J.C."/>
            <person name="Han C."/>
            <person name="Larimer F."/>
            <person name="Land M."/>
            <person name="Hauser L."/>
            <person name="Markowitz V."/>
            <person name="Cheng J.-F."/>
            <person name="Hugenholtz P."/>
            <person name="Woyke T."/>
            <person name="Wu D."/>
            <person name="Spring S."/>
            <person name="Schroeder M."/>
            <person name="Brambilla E."/>
            <person name="Klenk H.-P."/>
            <person name="Eisen J.A."/>
        </authorList>
    </citation>
    <scope>NUCLEOTIDE SEQUENCE [LARGE SCALE GENOMIC DNA]</scope>
    <source>
        <strain evidence="2">DSM 15978 / NBRC 107637 / DMS1</strain>
    </source>
</reference>
<dbReference type="AlphaFoldDB" id="L0KTY3"/>
<keyword evidence="2" id="KW-1185">Reference proteome</keyword>
<dbReference type="HOGENOM" id="CLU_1850642_0_0_2"/>
<proteinExistence type="predicted"/>
<gene>
    <name evidence="1" type="ordered locus">Metho_0306</name>
</gene>
<accession>L0KTY3</accession>